<evidence type="ECO:0000313" key="8">
    <source>
        <dbReference type="Proteomes" id="UP001472677"/>
    </source>
</evidence>
<gene>
    <name evidence="7" type="ORF">V6N12_057687</name>
</gene>
<keyword evidence="2" id="KW-0805">Transcription regulation</keyword>
<dbReference type="InterPro" id="IPR036879">
    <property type="entry name" value="TF_MADSbox_sf"/>
</dbReference>
<organism evidence="7 8">
    <name type="scientific">Hibiscus sabdariffa</name>
    <name type="common">roselle</name>
    <dbReference type="NCBI Taxonomy" id="183260"/>
    <lineage>
        <taxon>Eukaryota</taxon>
        <taxon>Viridiplantae</taxon>
        <taxon>Streptophyta</taxon>
        <taxon>Embryophyta</taxon>
        <taxon>Tracheophyta</taxon>
        <taxon>Spermatophyta</taxon>
        <taxon>Magnoliopsida</taxon>
        <taxon>eudicotyledons</taxon>
        <taxon>Gunneridae</taxon>
        <taxon>Pentapetalae</taxon>
        <taxon>rosids</taxon>
        <taxon>malvids</taxon>
        <taxon>Malvales</taxon>
        <taxon>Malvaceae</taxon>
        <taxon>Malvoideae</taxon>
        <taxon>Hibiscus</taxon>
    </lineage>
</organism>
<keyword evidence="5" id="KW-0539">Nucleus</keyword>
<evidence type="ECO:0000256" key="4">
    <source>
        <dbReference type="ARBA" id="ARBA00023163"/>
    </source>
</evidence>
<keyword evidence="3" id="KW-0238">DNA-binding</keyword>
<proteinExistence type="predicted"/>
<dbReference type="PROSITE" id="PS50066">
    <property type="entry name" value="MADS_BOX_2"/>
    <property type="match status" value="1"/>
</dbReference>
<sequence length="241" mass="27269">MTSSGKKTRGKQRIDMKIIEKEDEKLVTFSKRRSGIYEKLRNPFSFGHPSIESVANHFFNNNIFPPGGNPHPLGELEVQMVNVAIAAGLLDVGEPIGSSGTSLRVASIRANLRRPRFLPITANLLPKLKNVVYVYDEAIRQMDAAKEIEKTLPGQESGRETNFWWEAKNKKIFLRLQHMDLLAFRKAKNLRIDATLERFELSWGNPMYLACTGLNHSAKASLVVHLELHFHLLLRKAPKAS</sequence>
<reference evidence="7 8" key="1">
    <citation type="journal article" date="2024" name="G3 (Bethesda)">
        <title>Genome assembly of Hibiscus sabdariffa L. provides insights into metabolisms of medicinal natural products.</title>
        <authorList>
            <person name="Kim T."/>
        </authorList>
    </citation>
    <scope>NUCLEOTIDE SEQUENCE [LARGE SCALE GENOMIC DNA]</scope>
    <source>
        <strain evidence="7">TK-2024</strain>
        <tissue evidence="7">Old leaves</tissue>
    </source>
</reference>
<dbReference type="EMBL" id="JBBPBM010000066">
    <property type="protein sequence ID" value="KAK8514791.1"/>
    <property type="molecule type" value="Genomic_DNA"/>
</dbReference>
<evidence type="ECO:0000313" key="7">
    <source>
        <dbReference type="EMBL" id="KAK8514791.1"/>
    </source>
</evidence>
<comment type="subcellular location">
    <subcellularLocation>
        <location evidence="1">Nucleus</location>
    </subcellularLocation>
</comment>
<evidence type="ECO:0000256" key="1">
    <source>
        <dbReference type="ARBA" id="ARBA00004123"/>
    </source>
</evidence>
<comment type="caution">
    <text evidence="7">The sequence shown here is derived from an EMBL/GenBank/DDBJ whole genome shotgun (WGS) entry which is preliminary data.</text>
</comment>
<evidence type="ECO:0000256" key="5">
    <source>
        <dbReference type="ARBA" id="ARBA00023242"/>
    </source>
</evidence>
<protein>
    <recommendedName>
        <fullName evidence="6">MADS-box domain-containing protein</fullName>
    </recommendedName>
</protein>
<evidence type="ECO:0000259" key="6">
    <source>
        <dbReference type="PROSITE" id="PS50066"/>
    </source>
</evidence>
<dbReference type="Proteomes" id="UP001472677">
    <property type="component" value="Unassembled WGS sequence"/>
</dbReference>
<evidence type="ECO:0000256" key="3">
    <source>
        <dbReference type="ARBA" id="ARBA00023125"/>
    </source>
</evidence>
<keyword evidence="8" id="KW-1185">Reference proteome</keyword>
<evidence type="ECO:0000256" key="2">
    <source>
        <dbReference type="ARBA" id="ARBA00023015"/>
    </source>
</evidence>
<name>A0ABR2C5U9_9ROSI</name>
<feature type="domain" description="MADS-box" evidence="6">
    <location>
        <begin position="9"/>
        <end position="39"/>
    </location>
</feature>
<dbReference type="InterPro" id="IPR002100">
    <property type="entry name" value="TF_MADSbox"/>
</dbReference>
<accession>A0ABR2C5U9</accession>
<dbReference type="SUPFAM" id="SSF55455">
    <property type="entry name" value="SRF-like"/>
    <property type="match status" value="1"/>
</dbReference>
<keyword evidence="4" id="KW-0804">Transcription</keyword>